<comment type="caution">
    <text evidence="1">The sequence shown here is derived from an EMBL/GenBank/DDBJ whole genome shotgun (WGS) entry which is preliminary data.</text>
</comment>
<accession>A0A2S6EY83</accession>
<dbReference type="GO" id="GO:0003677">
    <property type="term" value="F:DNA binding"/>
    <property type="evidence" value="ECO:0007669"/>
    <property type="project" value="InterPro"/>
</dbReference>
<organism evidence="1 2">
    <name type="scientific">Legionella pneumophila</name>
    <dbReference type="NCBI Taxonomy" id="446"/>
    <lineage>
        <taxon>Bacteria</taxon>
        <taxon>Pseudomonadati</taxon>
        <taxon>Pseudomonadota</taxon>
        <taxon>Gammaproteobacteria</taxon>
        <taxon>Legionellales</taxon>
        <taxon>Legionellaceae</taxon>
        <taxon>Legionella</taxon>
    </lineage>
</organism>
<gene>
    <name evidence="1" type="ORF">C3928_09820</name>
</gene>
<dbReference type="InterPro" id="IPR006171">
    <property type="entry name" value="TOPRIM_dom"/>
</dbReference>
<reference evidence="1 2" key="1">
    <citation type="submission" date="2018-02" db="EMBL/GenBank/DDBJ databases">
        <title>Draft genome sequences of four Legionella pneumophila clinical strains isolated in Ontario.</title>
        <authorList>
            <person name="Fortuna A."/>
            <person name="Ramnarine R."/>
            <person name="Li A."/>
            <person name="Frantz C."/>
            <person name="Mallo G."/>
        </authorList>
    </citation>
    <scope>NUCLEOTIDE SEQUENCE [LARGE SCALE GENOMIC DNA]</scope>
    <source>
        <strain evidence="1 2">LG61</strain>
    </source>
</reference>
<dbReference type="Pfam" id="PF13362">
    <property type="entry name" value="Toprim_3"/>
    <property type="match status" value="1"/>
</dbReference>
<dbReference type="Pfam" id="PF07057">
    <property type="entry name" value="TraI_C"/>
    <property type="match status" value="1"/>
</dbReference>
<dbReference type="RefSeq" id="WP_027228575.1">
    <property type="nucleotide sequence ID" value="NZ_CP017601.1"/>
</dbReference>
<dbReference type="Proteomes" id="UP000239239">
    <property type="component" value="Unassembled WGS sequence"/>
</dbReference>
<proteinExistence type="predicted"/>
<dbReference type="Gene3D" id="3.40.1360.10">
    <property type="match status" value="1"/>
</dbReference>
<dbReference type="GO" id="GO:0016818">
    <property type="term" value="F:hydrolase activity, acting on acid anhydrides, in phosphorus-containing anhydrides"/>
    <property type="evidence" value="ECO:0007669"/>
    <property type="project" value="InterPro"/>
</dbReference>
<dbReference type="InterPro" id="IPR009767">
    <property type="entry name" value="DNA_helicase_TraI_C"/>
</dbReference>
<dbReference type="OrthoDB" id="5651076at2"/>
<evidence type="ECO:0000313" key="2">
    <source>
        <dbReference type="Proteomes" id="UP000239239"/>
    </source>
</evidence>
<dbReference type="GO" id="GO:0005524">
    <property type="term" value="F:ATP binding"/>
    <property type="evidence" value="ECO:0007669"/>
    <property type="project" value="InterPro"/>
</dbReference>
<name>A0A2S6EY83_LEGPN</name>
<dbReference type="EMBL" id="PQWY01000014">
    <property type="protein sequence ID" value="PPK30132.1"/>
    <property type="molecule type" value="Genomic_DNA"/>
</dbReference>
<dbReference type="AlphaFoldDB" id="A0A2S6EY83"/>
<sequence length="915" mass="103437">MAKSKQVIELPKLKQIKQHAGYKKNIEIARSLWNKAQPIQDNHAAKSYLSLTRGLPETTIQQCEMRALPPEGSKPNRLITPVIDARGEIIGVQTVDLNPDGTKVKPKNDGKTIIEDRRYIDSFGKAALVKKGSDPSRLYIAEGIETAASIVGALNGDYTVMASLGITEMVHAIPVIRTQVPPGAQIVLLADNDSDKQAVDNLNKAVACFRKAGLDVVVVKPKILDQDWNDVLQAKGNQQLKEEFCSLASESLLEQFDYEEGEQETLATAQKTVATLIELLTPIEIQTHESQFLQIALTTIKEFQIQLEKLKATADKLQFNKGISKLLSELKQVHEALTKLNVTDEEFPPLPITISEMSNPAIKTHQQNKKHFEAAYHELKNRIRANKPITELENHGDSNVDEVTYNKLVKGLKEYASNHSALGTIPATDTAGEREKIAAAPAKNHLDYAEQMGLLLHLEAMYKREIDLENKAIKALTEEDNKSYEKQVKAQLDTIKSVLESLESKIVSHSEQWEQVRDPAIQKAKKCYLGDMEKGNWLTQLVTQSWINELSSFHSASEFTYELNTLPPTKKVCFIEGEEQSVDTTLENLRNQIIERSGLLNMIDAGDNSPEQQLLKKSIEYYAHALAISMQRSFLVKIPGTNNYQEFDGINDKGKIIERKENNGTGEDYLQSNFTQRKINEKMKFFRAVKTHHLHLMSELPENPEQYKNSYIFLKESGVKELYYIKPDGKYEKVKINDFNLIEEKIKAINNKDTNKLILISKEDIKEIITLNGGHAPVEDYHKKFTVKDVALKLMGGKPAYPFARKWFSPKFDADLRHQMNIAAKSLLVDAINNPKIHFVFNRSHGTIEDSLRRNFYNANLIQEISLNESTQDAGNEHALVRKQFEAHTFFHNQCKKQLTKHGVSIPEFPIKALA</sequence>
<evidence type="ECO:0000313" key="1">
    <source>
        <dbReference type="EMBL" id="PPK30132.1"/>
    </source>
</evidence>
<protein>
    <submittedName>
        <fullName evidence="1">Uncharacterized protein</fullName>
    </submittedName>
</protein>
<dbReference type="GO" id="GO:0003678">
    <property type="term" value="F:DNA helicase activity"/>
    <property type="evidence" value="ECO:0007669"/>
    <property type="project" value="InterPro"/>
</dbReference>